<dbReference type="GeneID" id="27347737"/>
<sequence>MSGYACPFEPFPDEAGIHGVQFPAYSSSKEAEAATEQASALAPPAQTELMEGVVVDPSPSSSRPQPQPQPPAPANNPLCNRIFSTTKTCLTLFIIGSSLAGLVVGTMVPQDQTSLSPQHYKSLVSTLAAPAFVWPCLPLETTEERGEIGSGRPASAWFWRWNGLGWLHCSMRFSSPEAARLDGSMIGTIPEGWREGQEKKWWHCSHIKMSRCGNFFGSERLDRRGSRGICLLFFQDTTGLHYSRISTLSYHAQ</sequence>
<dbReference type="EMBL" id="KN847044">
    <property type="protein sequence ID" value="KIW25358.1"/>
    <property type="molecule type" value="Genomic_DNA"/>
</dbReference>
<reference evidence="2 3" key="1">
    <citation type="submission" date="2015-01" db="EMBL/GenBank/DDBJ databases">
        <title>The Genome Sequence of Cladophialophora immunda CBS83496.</title>
        <authorList>
            <consortium name="The Broad Institute Genomics Platform"/>
            <person name="Cuomo C."/>
            <person name="de Hoog S."/>
            <person name="Gorbushina A."/>
            <person name="Stielow B."/>
            <person name="Teixiera M."/>
            <person name="Abouelleil A."/>
            <person name="Chapman S.B."/>
            <person name="Priest M."/>
            <person name="Young S.K."/>
            <person name="Wortman J."/>
            <person name="Nusbaum C."/>
            <person name="Birren B."/>
        </authorList>
    </citation>
    <scope>NUCLEOTIDE SEQUENCE [LARGE SCALE GENOMIC DNA]</scope>
    <source>
        <strain evidence="2 3">CBS 83496</strain>
    </source>
</reference>
<dbReference type="AlphaFoldDB" id="A0A0D2C261"/>
<accession>A0A0D2C261</accession>
<dbReference type="RefSeq" id="XP_016245574.1">
    <property type="nucleotide sequence ID" value="XM_016395718.1"/>
</dbReference>
<dbReference type="HOGENOM" id="CLU_1098387_0_0_1"/>
<keyword evidence="3" id="KW-1185">Reference proteome</keyword>
<protein>
    <submittedName>
        <fullName evidence="2">Uncharacterized protein</fullName>
    </submittedName>
</protein>
<evidence type="ECO:0000313" key="2">
    <source>
        <dbReference type="EMBL" id="KIW25358.1"/>
    </source>
</evidence>
<proteinExistence type="predicted"/>
<feature type="compositionally biased region" description="Pro residues" evidence="1">
    <location>
        <begin position="65"/>
        <end position="74"/>
    </location>
</feature>
<gene>
    <name evidence="2" type="ORF">PV07_08543</name>
</gene>
<organism evidence="2 3">
    <name type="scientific">Cladophialophora immunda</name>
    <dbReference type="NCBI Taxonomy" id="569365"/>
    <lineage>
        <taxon>Eukaryota</taxon>
        <taxon>Fungi</taxon>
        <taxon>Dikarya</taxon>
        <taxon>Ascomycota</taxon>
        <taxon>Pezizomycotina</taxon>
        <taxon>Eurotiomycetes</taxon>
        <taxon>Chaetothyriomycetidae</taxon>
        <taxon>Chaetothyriales</taxon>
        <taxon>Herpotrichiellaceae</taxon>
        <taxon>Cladophialophora</taxon>
    </lineage>
</organism>
<dbReference type="Proteomes" id="UP000054466">
    <property type="component" value="Unassembled WGS sequence"/>
</dbReference>
<name>A0A0D2C261_9EURO</name>
<feature type="region of interest" description="Disordered" evidence="1">
    <location>
        <begin position="26"/>
        <end position="77"/>
    </location>
</feature>
<dbReference type="VEuPathDB" id="FungiDB:PV07_08543"/>
<evidence type="ECO:0000256" key="1">
    <source>
        <dbReference type="SAM" id="MobiDB-lite"/>
    </source>
</evidence>
<evidence type="ECO:0000313" key="3">
    <source>
        <dbReference type="Proteomes" id="UP000054466"/>
    </source>
</evidence>
<feature type="compositionally biased region" description="Low complexity" evidence="1">
    <location>
        <begin position="26"/>
        <end position="45"/>
    </location>
</feature>